<comment type="caution">
    <text evidence="1">The sequence shown here is derived from an EMBL/GenBank/DDBJ whole genome shotgun (WGS) entry which is preliminary data.</text>
</comment>
<protein>
    <submittedName>
        <fullName evidence="1">Uncharacterized protein</fullName>
    </submittedName>
</protein>
<dbReference type="EMBL" id="VIWO01000004">
    <property type="protein sequence ID" value="TWF40640.1"/>
    <property type="molecule type" value="Genomic_DNA"/>
</dbReference>
<dbReference type="Proteomes" id="UP000320811">
    <property type="component" value="Unassembled WGS sequence"/>
</dbReference>
<proteinExistence type="predicted"/>
<organism evidence="1 2">
    <name type="scientific">Chitinophaga polysaccharea</name>
    <dbReference type="NCBI Taxonomy" id="1293035"/>
    <lineage>
        <taxon>Bacteria</taxon>
        <taxon>Pseudomonadati</taxon>
        <taxon>Bacteroidota</taxon>
        <taxon>Chitinophagia</taxon>
        <taxon>Chitinophagales</taxon>
        <taxon>Chitinophagaceae</taxon>
        <taxon>Chitinophaga</taxon>
    </lineage>
</organism>
<accession>A0A561PRA7</accession>
<evidence type="ECO:0000313" key="2">
    <source>
        <dbReference type="Proteomes" id="UP000320811"/>
    </source>
</evidence>
<sequence>MCVFDTVIVRLQAFMQTLPISRERCIYKLVKMQQVTSKISEVL</sequence>
<gene>
    <name evidence="1" type="ORF">FHW36_104323</name>
</gene>
<name>A0A561PRA7_9BACT</name>
<keyword evidence="2" id="KW-1185">Reference proteome</keyword>
<evidence type="ECO:0000313" key="1">
    <source>
        <dbReference type="EMBL" id="TWF40640.1"/>
    </source>
</evidence>
<dbReference type="AlphaFoldDB" id="A0A561PRA7"/>
<reference evidence="1 2" key="1">
    <citation type="submission" date="2019-06" db="EMBL/GenBank/DDBJ databases">
        <title>Sorghum-associated microbial communities from plants grown in Nebraska, USA.</title>
        <authorList>
            <person name="Schachtman D."/>
        </authorList>
    </citation>
    <scope>NUCLEOTIDE SEQUENCE [LARGE SCALE GENOMIC DNA]</scope>
    <source>
        <strain evidence="1 2">1209</strain>
    </source>
</reference>